<dbReference type="InterPro" id="IPR018973">
    <property type="entry name" value="MZB"/>
</dbReference>
<dbReference type="Proteomes" id="UP001476950">
    <property type="component" value="Unassembled WGS sequence"/>
</dbReference>
<accession>A0ABV0KL29</accession>
<proteinExistence type="predicted"/>
<sequence>MAQAQPRSKVGELRPSQILFSAGIGAVIDLPNLSTMVMGLDDWELTHAAELGEERLLAVVRRSLSYSVKRLLSPPVPPEAESLSPLLDESQRVGIPVSPFPTWMLCPHCRLLAPLQSGLFDLKTDRFRSDQNRYRHTNCPKGKHPPTVIPARFLVACRHGHLDDFPWRYFVHRGVDCQRGTLRLHEYGVSGSAADIEVKCDGCGANRRMSDAFGELGKKYLPQCRGRHVHLRNFAEGGCDQQMVGISLGASNSWFPITLSVLSIPTTVDRLAQLVEKHWTVLSKAVSLEVLAAFRLIGQLKEFAKYTDAELWVQMEQRRSATVDNAEDEAKDIKTPEWQVFSKADTSLNSADFWLSSVAAPKGYEAYFNKVVLVERLREVRALVGFTRIESPGDFTETGEMPEDYWAPLSRQEPKWVPATEVRGEGLFMQFNELAIAQWESLPQLQAYKKQSVAAHRRWRIMRSLDPDANYPGVRYFLLHSFAHALMRQLAIECGYSAASLRERIYSRSPDEANGPMAGILLYTAAPDSEGTLGGLVSLGAPTTLGRHIGQALEQMRLCASDPLCAEHSPLQSLNSLHWAACHACLFSPETSCERGNKYLDRTLLIPTVKTELESLAFFKPVG</sequence>
<organism evidence="2 3">
    <name type="scientific">Stenomitos frigidus AS-A4</name>
    <dbReference type="NCBI Taxonomy" id="2933935"/>
    <lineage>
        <taxon>Bacteria</taxon>
        <taxon>Bacillati</taxon>
        <taxon>Cyanobacteriota</taxon>
        <taxon>Cyanophyceae</taxon>
        <taxon>Leptolyngbyales</taxon>
        <taxon>Leptolyngbyaceae</taxon>
        <taxon>Stenomitos</taxon>
    </lineage>
</organism>
<dbReference type="EMBL" id="JAMPLM010000012">
    <property type="protein sequence ID" value="MEP1059716.1"/>
    <property type="molecule type" value="Genomic_DNA"/>
</dbReference>
<protein>
    <submittedName>
        <fullName evidence="2">DUF1998 domain-containing protein</fullName>
    </submittedName>
</protein>
<comment type="caution">
    <text evidence="2">The sequence shown here is derived from an EMBL/GenBank/DDBJ whole genome shotgun (WGS) entry which is preliminary data.</text>
</comment>
<evidence type="ECO:0000313" key="3">
    <source>
        <dbReference type="Proteomes" id="UP001476950"/>
    </source>
</evidence>
<evidence type="ECO:0000313" key="2">
    <source>
        <dbReference type="EMBL" id="MEP1059716.1"/>
    </source>
</evidence>
<gene>
    <name evidence="2" type="ORF">NDI38_14840</name>
</gene>
<dbReference type="InterPro" id="IPR047721">
    <property type="entry name" value="DrmB"/>
</dbReference>
<dbReference type="RefSeq" id="WP_190452181.1">
    <property type="nucleotide sequence ID" value="NZ_JAMPLM010000012.1"/>
</dbReference>
<dbReference type="NCBIfam" id="NF038324">
    <property type="entry name" value="DrmB_fam"/>
    <property type="match status" value="1"/>
</dbReference>
<name>A0ABV0KL29_9CYAN</name>
<reference evidence="2 3" key="1">
    <citation type="submission" date="2022-04" db="EMBL/GenBank/DDBJ databases">
        <title>Positive selection, recombination, and allopatry shape intraspecific diversity of widespread and dominant cyanobacteria.</title>
        <authorList>
            <person name="Wei J."/>
            <person name="Shu W."/>
            <person name="Hu C."/>
        </authorList>
    </citation>
    <scope>NUCLEOTIDE SEQUENCE [LARGE SCALE GENOMIC DNA]</scope>
    <source>
        <strain evidence="2 3">AS-A4</strain>
    </source>
</reference>
<feature type="domain" description="MrfA-like Zn-binding" evidence="1">
    <location>
        <begin position="482"/>
        <end position="586"/>
    </location>
</feature>
<keyword evidence="3" id="KW-1185">Reference proteome</keyword>
<evidence type="ECO:0000259" key="1">
    <source>
        <dbReference type="Pfam" id="PF09369"/>
    </source>
</evidence>
<dbReference type="Pfam" id="PF09369">
    <property type="entry name" value="MZB"/>
    <property type="match status" value="1"/>
</dbReference>